<dbReference type="AlphaFoldDB" id="A0A0A9AT76"/>
<reference evidence="1" key="2">
    <citation type="journal article" date="2015" name="Data Brief">
        <title>Shoot transcriptome of the giant reed, Arundo donax.</title>
        <authorList>
            <person name="Barrero R.A."/>
            <person name="Guerrero F.D."/>
            <person name="Moolhuijzen P."/>
            <person name="Goolsby J.A."/>
            <person name="Tidwell J."/>
            <person name="Bellgard S.E."/>
            <person name="Bellgard M.I."/>
        </authorList>
    </citation>
    <scope>NUCLEOTIDE SEQUENCE</scope>
    <source>
        <tissue evidence="1">Shoot tissue taken approximately 20 cm above the soil surface</tissue>
    </source>
</reference>
<name>A0A0A9AT76_ARUDO</name>
<protein>
    <submittedName>
        <fullName evidence="1">Uncharacterized protein</fullName>
    </submittedName>
</protein>
<reference evidence="1" key="1">
    <citation type="submission" date="2014-09" db="EMBL/GenBank/DDBJ databases">
        <authorList>
            <person name="Magalhaes I.L.F."/>
            <person name="Oliveira U."/>
            <person name="Santos F.R."/>
            <person name="Vidigal T.H.D.A."/>
            <person name="Brescovit A.D."/>
            <person name="Santos A.J."/>
        </authorList>
    </citation>
    <scope>NUCLEOTIDE SEQUENCE</scope>
    <source>
        <tissue evidence="1">Shoot tissue taken approximately 20 cm above the soil surface</tissue>
    </source>
</reference>
<proteinExistence type="predicted"/>
<dbReference type="EMBL" id="GBRH01244837">
    <property type="protein sequence ID" value="JAD53058.1"/>
    <property type="molecule type" value="Transcribed_RNA"/>
</dbReference>
<accession>A0A0A9AT76</accession>
<evidence type="ECO:0000313" key="1">
    <source>
        <dbReference type="EMBL" id="JAD53058.1"/>
    </source>
</evidence>
<organism evidence="1">
    <name type="scientific">Arundo donax</name>
    <name type="common">Giant reed</name>
    <name type="synonym">Donax arundinaceus</name>
    <dbReference type="NCBI Taxonomy" id="35708"/>
    <lineage>
        <taxon>Eukaryota</taxon>
        <taxon>Viridiplantae</taxon>
        <taxon>Streptophyta</taxon>
        <taxon>Embryophyta</taxon>
        <taxon>Tracheophyta</taxon>
        <taxon>Spermatophyta</taxon>
        <taxon>Magnoliopsida</taxon>
        <taxon>Liliopsida</taxon>
        <taxon>Poales</taxon>
        <taxon>Poaceae</taxon>
        <taxon>PACMAD clade</taxon>
        <taxon>Arundinoideae</taxon>
        <taxon>Arundineae</taxon>
        <taxon>Arundo</taxon>
    </lineage>
</organism>
<sequence>MRRLLSHLIKQLPVFTKGSVIAQIEVHLMLMLMQCTLTEIYCRNFD</sequence>